<dbReference type="PANTHER" id="PTHR30469">
    <property type="entry name" value="MULTIDRUG RESISTANCE PROTEIN MDTA"/>
    <property type="match status" value="1"/>
</dbReference>
<protein>
    <submittedName>
        <fullName evidence="5">Efflux RND transporter periplasmic adaptor subunit</fullName>
    </submittedName>
</protein>
<dbReference type="NCBIfam" id="TIGR01730">
    <property type="entry name" value="RND_mfp"/>
    <property type="match status" value="1"/>
</dbReference>
<accession>A0A934S2Y8</accession>
<dbReference type="InterPro" id="IPR006143">
    <property type="entry name" value="RND_pump_MFP"/>
</dbReference>
<keyword evidence="2" id="KW-0175">Coiled coil</keyword>
<name>A0A934S2Y8_9BACT</name>
<evidence type="ECO:0000256" key="3">
    <source>
        <dbReference type="SAM" id="Phobius"/>
    </source>
</evidence>
<dbReference type="EMBL" id="JAENIL010000054">
    <property type="protein sequence ID" value="MBK1879691.1"/>
    <property type="molecule type" value="Genomic_DNA"/>
</dbReference>
<evidence type="ECO:0000313" key="6">
    <source>
        <dbReference type="Proteomes" id="UP000617628"/>
    </source>
</evidence>
<evidence type="ECO:0000313" key="5">
    <source>
        <dbReference type="EMBL" id="MBK1879691.1"/>
    </source>
</evidence>
<dbReference type="AlphaFoldDB" id="A0A934S2Y8"/>
<dbReference type="Gene3D" id="2.40.30.170">
    <property type="match status" value="1"/>
</dbReference>
<dbReference type="Gene3D" id="2.40.50.100">
    <property type="match status" value="1"/>
</dbReference>
<evidence type="ECO:0000259" key="4">
    <source>
        <dbReference type="Pfam" id="PF25917"/>
    </source>
</evidence>
<dbReference type="RefSeq" id="WP_200357905.1">
    <property type="nucleotide sequence ID" value="NZ_JAENIL010000054.1"/>
</dbReference>
<comment type="caution">
    <text evidence="5">The sequence shown here is derived from an EMBL/GenBank/DDBJ whole genome shotgun (WGS) entry which is preliminary data.</text>
</comment>
<dbReference type="Proteomes" id="UP000617628">
    <property type="component" value="Unassembled WGS sequence"/>
</dbReference>
<feature type="transmembrane region" description="Helical" evidence="3">
    <location>
        <begin position="6"/>
        <end position="24"/>
    </location>
</feature>
<keyword evidence="3" id="KW-1133">Transmembrane helix</keyword>
<keyword evidence="3" id="KW-0472">Membrane</keyword>
<keyword evidence="3" id="KW-0812">Transmembrane</keyword>
<dbReference type="GO" id="GO:1990281">
    <property type="term" value="C:efflux pump complex"/>
    <property type="evidence" value="ECO:0007669"/>
    <property type="project" value="TreeGrafter"/>
</dbReference>
<feature type="coiled-coil region" evidence="2">
    <location>
        <begin position="109"/>
        <end position="183"/>
    </location>
</feature>
<organism evidence="5 6">
    <name type="scientific">Pelagicoccus mobilis</name>
    <dbReference type="NCBI Taxonomy" id="415221"/>
    <lineage>
        <taxon>Bacteria</taxon>
        <taxon>Pseudomonadati</taxon>
        <taxon>Verrucomicrobiota</taxon>
        <taxon>Opitutia</taxon>
        <taxon>Puniceicoccales</taxon>
        <taxon>Pelagicoccaceae</taxon>
        <taxon>Pelagicoccus</taxon>
    </lineage>
</organism>
<sequence length="477" mass="53985">MKFLRYFLPILILSIAGYFTWHLMKSRPEPHRYRPDTSAPEVQVTELQPQDYQIILHSQGIVEARTQSALIPEVRGRIIEISPNFRTGGFFEAGETLVQIDASDYHTALVTAEATVAQMELRYAEEKARSERAELDWKRLGNEVAPTDLVLRRPQLRQAEANLASAKARLEAARLNLQRTRIVAPYAGRILKKNVDVGQYVSPGNQLATLYAIDYAEVRLPLSEAQLGFIDLPENYRGSGELANFSKPVNLHVEAGETETVWTGELVRAEGAFDLRSRQLYVVAQVADPYGHSEEGRPTLKVGSFVSAEIPGTFLHNVYVIPRRLFRESQYLIIVNKRDRIERRQVQPLWTDEENIIVRENISPGERLCLTPIKYASTGMRVKIPDPDEALADHDIANLETLDRVLAAIPKSAKIPLALSTEITALETERDPRRARILVNELRRWAMQKDLGLPQELFNIDRKEGKKKQAKPVAAQS</sequence>
<dbReference type="Gene3D" id="1.10.287.470">
    <property type="entry name" value="Helix hairpin bin"/>
    <property type="match status" value="1"/>
</dbReference>
<dbReference type="Gene3D" id="2.40.420.20">
    <property type="match status" value="1"/>
</dbReference>
<keyword evidence="6" id="KW-1185">Reference proteome</keyword>
<dbReference type="GO" id="GO:0015562">
    <property type="term" value="F:efflux transmembrane transporter activity"/>
    <property type="evidence" value="ECO:0007669"/>
    <property type="project" value="TreeGrafter"/>
</dbReference>
<dbReference type="Pfam" id="PF25917">
    <property type="entry name" value="BSH_RND"/>
    <property type="match status" value="1"/>
</dbReference>
<dbReference type="SUPFAM" id="SSF111369">
    <property type="entry name" value="HlyD-like secretion proteins"/>
    <property type="match status" value="1"/>
</dbReference>
<evidence type="ECO:0000256" key="1">
    <source>
        <dbReference type="ARBA" id="ARBA00009477"/>
    </source>
</evidence>
<dbReference type="InterPro" id="IPR058625">
    <property type="entry name" value="MdtA-like_BSH"/>
</dbReference>
<feature type="domain" description="Multidrug resistance protein MdtA-like barrel-sandwich hybrid" evidence="4">
    <location>
        <begin position="71"/>
        <end position="209"/>
    </location>
</feature>
<comment type="similarity">
    <text evidence="1">Belongs to the membrane fusion protein (MFP) (TC 8.A.1) family.</text>
</comment>
<reference evidence="5" key="1">
    <citation type="submission" date="2021-01" db="EMBL/GenBank/DDBJ databases">
        <title>Modified the classification status of verrucomicrobia.</title>
        <authorList>
            <person name="Feng X."/>
        </authorList>
    </citation>
    <scope>NUCLEOTIDE SEQUENCE</scope>
    <source>
        <strain evidence="5">KCTC 13126</strain>
    </source>
</reference>
<dbReference type="PANTHER" id="PTHR30469:SF12">
    <property type="entry name" value="MULTIDRUG RESISTANCE PROTEIN MDTA"/>
    <property type="match status" value="1"/>
</dbReference>
<proteinExistence type="inferred from homology"/>
<gene>
    <name evidence="5" type="ORF">JIN87_22590</name>
</gene>
<evidence type="ECO:0000256" key="2">
    <source>
        <dbReference type="SAM" id="Coils"/>
    </source>
</evidence>